<dbReference type="EMBL" id="ML178846">
    <property type="protein sequence ID" value="TFK97564.1"/>
    <property type="molecule type" value="Genomic_DNA"/>
</dbReference>
<dbReference type="Proteomes" id="UP000305067">
    <property type="component" value="Unassembled WGS sequence"/>
</dbReference>
<dbReference type="Gene3D" id="3.40.50.720">
    <property type="entry name" value="NAD(P)-binding Rossmann-like Domain"/>
    <property type="match status" value="1"/>
</dbReference>
<keyword evidence="2" id="KW-1185">Reference proteome</keyword>
<evidence type="ECO:0000313" key="2">
    <source>
        <dbReference type="Proteomes" id="UP000305067"/>
    </source>
</evidence>
<dbReference type="SUPFAM" id="SSF51735">
    <property type="entry name" value="NAD(P)-binding Rossmann-fold domains"/>
    <property type="match status" value="1"/>
</dbReference>
<reference evidence="1 2" key="1">
    <citation type="journal article" date="2019" name="Nat. Ecol. Evol.">
        <title>Megaphylogeny resolves global patterns of mushroom evolution.</title>
        <authorList>
            <person name="Varga T."/>
            <person name="Krizsan K."/>
            <person name="Foldi C."/>
            <person name="Dima B."/>
            <person name="Sanchez-Garcia M."/>
            <person name="Sanchez-Ramirez S."/>
            <person name="Szollosi G.J."/>
            <person name="Szarkandi J.G."/>
            <person name="Papp V."/>
            <person name="Albert L."/>
            <person name="Andreopoulos W."/>
            <person name="Angelini C."/>
            <person name="Antonin V."/>
            <person name="Barry K.W."/>
            <person name="Bougher N.L."/>
            <person name="Buchanan P."/>
            <person name="Buyck B."/>
            <person name="Bense V."/>
            <person name="Catcheside P."/>
            <person name="Chovatia M."/>
            <person name="Cooper J."/>
            <person name="Damon W."/>
            <person name="Desjardin D."/>
            <person name="Finy P."/>
            <person name="Geml J."/>
            <person name="Haridas S."/>
            <person name="Hughes K."/>
            <person name="Justo A."/>
            <person name="Karasinski D."/>
            <person name="Kautmanova I."/>
            <person name="Kiss B."/>
            <person name="Kocsube S."/>
            <person name="Kotiranta H."/>
            <person name="LaButti K.M."/>
            <person name="Lechner B.E."/>
            <person name="Liimatainen K."/>
            <person name="Lipzen A."/>
            <person name="Lukacs Z."/>
            <person name="Mihaltcheva S."/>
            <person name="Morgado L.N."/>
            <person name="Niskanen T."/>
            <person name="Noordeloos M.E."/>
            <person name="Ohm R.A."/>
            <person name="Ortiz-Santana B."/>
            <person name="Ovrebo C."/>
            <person name="Racz N."/>
            <person name="Riley R."/>
            <person name="Savchenko A."/>
            <person name="Shiryaev A."/>
            <person name="Soop K."/>
            <person name="Spirin V."/>
            <person name="Szebenyi C."/>
            <person name="Tomsovsky M."/>
            <person name="Tulloss R.E."/>
            <person name="Uehling J."/>
            <person name="Grigoriev I.V."/>
            <person name="Vagvolgyi C."/>
            <person name="Papp T."/>
            <person name="Martin F.M."/>
            <person name="Miettinen O."/>
            <person name="Hibbett D.S."/>
            <person name="Nagy L.G."/>
        </authorList>
    </citation>
    <scope>NUCLEOTIDE SEQUENCE [LARGE SCALE GENOMIC DNA]</scope>
    <source>
        <strain evidence="1 2">CBS 309.79</strain>
    </source>
</reference>
<sequence length="101" mass="10907">MYGLLLSLKNEIVNIAPLGRANYVVPGWTKTPMAEAELADFHVIYQALATTPLRKVAEPRDVANQVAITSSNQASGHVTGEMFMDAGGIEGRLLNRPEDLA</sequence>
<dbReference type="Pfam" id="PF13561">
    <property type="entry name" value="adh_short_C2"/>
    <property type="match status" value="1"/>
</dbReference>
<evidence type="ECO:0000313" key="1">
    <source>
        <dbReference type="EMBL" id="TFK97564.1"/>
    </source>
</evidence>
<name>A0A5C3Q610_9AGAR</name>
<organism evidence="1 2">
    <name type="scientific">Pterulicium gracile</name>
    <dbReference type="NCBI Taxonomy" id="1884261"/>
    <lineage>
        <taxon>Eukaryota</taxon>
        <taxon>Fungi</taxon>
        <taxon>Dikarya</taxon>
        <taxon>Basidiomycota</taxon>
        <taxon>Agaricomycotina</taxon>
        <taxon>Agaricomycetes</taxon>
        <taxon>Agaricomycetidae</taxon>
        <taxon>Agaricales</taxon>
        <taxon>Pleurotineae</taxon>
        <taxon>Pterulaceae</taxon>
        <taxon>Pterulicium</taxon>
    </lineage>
</organism>
<accession>A0A5C3Q610</accession>
<dbReference type="STRING" id="1884261.A0A5C3Q610"/>
<dbReference type="InterPro" id="IPR002347">
    <property type="entry name" value="SDR_fam"/>
</dbReference>
<protein>
    <submittedName>
        <fullName evidence="1">Uncharacterized protein</fullName>
    </submittedName>
</protein>
<dbReference type="OrthoDB" id="10253736at2759"/>
<dbReference type="AlphaFoldDB" id="A0A5C3Q610"/>
<dbReference type="InterPro" id="IPR036291">
    <property type="entry name" value="NAD(P)-bd_dom_sf"/>
</dbReference>
<proteinExistence type="predicted"/>
<gene>
    <name evidence="1" type="ORF">BDV98DRAFT_574264</name>
</gene>